<dbReference type="InterPro" id="IPR001471">
    <property type="entry name" value="AP2/ERF_dom"/>
</dbReference>
<dbReference type="EMBL" id="JACMSC010000018">
    <property type="protein sequence ID" value="KAG6475759.1"/>
    <property type="molecule type" value="Genomic_DNA"/>
</dbReference>
<reference evidence="8 9" key="1">
    <citation type="submission" date="2020-08" db="EMBL/GenBank/DDBJ databases">
        <title>Plant Genome Project.</title>
        <authorList>
            <person name="Zhang R.-G."/>
        </authorList>
    </citation>
    <scope>NUCLEOTIDE SEQUENCE [LARGE SCALE GENOMIC DNA]</scope>
    <source>
        <tissue evidence="8">Rhizome</tissue>
    </source>
</reference>
<dbReference type="GO" id="GO:0005634">
    <property type="term" value="C:nucleus"/>
    <property type="evidence" value="ECO:0007669"/>
    <property type="project" value="UniProtKB-SubCell"/>
</dbReference>
<evidence type="ECO:0000256" key="2">
    <source>
        <dbReference type="ARBA" id="ARBA00023015"/>
    </source>
</evidence>
<comment type="caution">
    <text evidence="8">The sequence shown here is derived from an EMBL/GenBank/DDBJ whole genome shotgun (WGS) entry which is preliminary data.</text>
</comment>
<keyword evidence="3" id="KW-0238">DNA-binding</keyword>
<dbReference type="InterPro" id="IPR044808">
    <property type="entry name" value="ERF_plant"/>
</dbReference>
<proteinExistence type="predicted"/>
<gene>
    <name evidence="8" type="ORF">ZIOFF_064988</name>
</gene>
<dbReference type="PANTHER" id="PTHR31190">
    <property type="entry name" value="DNA-BINDING DOMAIN"/>
    <property type="match status" value="1"/>
</dbReference>
<dbReference type="GO" id="GO:0003677">
    <property type="term" value="F:DNA binding"/>
    <property type="evidence" value="ECO:0007669"/>
    <property type="project" value="UniProtKB-KW"/>
</dbReference>
<dbReference type="Pfam" id="PF00847">
    <property type="entry name" value="AP2"/>
    <property type="match status" value="1"/>
</dbReference>
<protein>
    <recommendedName>
        <fullName evidence="7">AP2/ERF domain-containing protein</fullName>
    </recommendedName>
</protein>
<keyword evidence="2" id="KW-0805">Transcription regulation</keyword>
<dbReference type="AlphaFoldDB" id="A0A8J5EWP6"/>
<accession>A0A8J5EWP6</accession>
<organism evidence="8 9">
    <name type="scientific">Zingiber officinale</name>
    <name type="common">Ginger</name>
    <name type="synonym">Amomum zingiber</name>
    <dbReference type="NCBI Taxonomy" id="94328"/>
    <lineage>
        <taxon>Eukaryota</taxon>
        <taxon>Viridiplantae</taxon>
        <taxon>Streptophyta</taxon>
        <taxon>Embryophyta</taxon>
        <taxon>Tracheophyta</taxon>
        <taxon>Spermatophyta</taxon>
        <taxon>Magnoliopsida</taxon>
        <taxon>Liliopsida</taxon>
        <taxon>Zingiberales</taxon>
        <taxon>Zingiberaceae</taxon>
        <taxon>Zingiber</taxon>
    </lineage>
</organism>
<dbReference type="GO" id="GO:0009873">
    <property type="term" value="P:ethylene-activated signaling pathway"/>
    <property type="evidence" value="ECO:0007669"/>
    <property type="project" value="InterPro"/>
</dbReference>
<dbReference type="OrthoDB" id="1925932at2759"/>
<sequence length="236" mass="25206">MAACPFPSSFSSSGDGDAFPAVGGAGNAVPPFLSRRRLSWEMSIFVSALTHVVSGESAAVSSSSSSLLRTRPDCGAYYERRVSWTPRSQAPTEATEPPSPPSAPRKYRGVRQRPWGKWAAEIRDPHKASRVWLGTFGKAEDAARAYDAAALHFRGSRAKLNFPESARLRRHTSSVSSPIAAAADLTDYIEYSRLLQGSGEDYPSLPPETVSDTSEMTAAAAAADEGSSIASHSLQN</sequence>
<comment type="subcellular location">
    <subcellularLocation>
        <location evidence="1">Nucleus</location>
    </subcellularLocation>
</comment>
<evidence type="ECO:0000259" key="7">
    <source>
        <dbReference type="PROSITE" id="PS51032"/>
    </source>
</evidence>
<feature type="domain" description="AP2/ERF" evidence="7">
    <location>
        <begin position="106"/>
        <end position="163"/>
    </location>
</feature>
<name>A0A8J5EWP6_ZINOF</name>
<dbReference type="GO" id="GO:0003700">
    <property type="term" value="F:DNA-binding transcription factor activity"/>
    <property type="evidence" value="ECO:0007669"/>
    <property type="project" value="InterPro"/>
</dbReference>
<evidence type="ECO:0000256" key="1">
    <source>
        <dbReference type="ARBA" id="ARBA00004123"/>
    </source>
</evidence>
<evidence type="ECO:0000256" key="4">
    <source>
        <dbReference type="ARBA" id="ARBA00023163"/>
    </source>
</evidence>
<feature type="region of interest" description="Disordered" evidence="6">
    <location>
        <begin position="197"/>
        <end position="236"/>
    </location>
</feature>
<dbReference type="PROSITE" id="PS51032">
    <property type="entry name" value="AP2_ERF"/>
    <property type="match status" value="1"/>
</dbReference>
<dbReference type="PANTHER" id="PTHR31190:SF473">
    <property type="entry name" value="OS05G0437100 PROTEIN"/>
    <property type="match status" value="1"/>
</dbReference>
<evidence type="ECO:0000256" key="3">
    <source>
        <dbReference type="ARBA" id="ARBA00023125"/>
    </source>
</evidence>
<feature type="region of interest" description="Disordered" evidence="6">
    <location>
        <begin position="85"/>
        <end position="110"/>
    </location>
</feature>
<dbReference type="SMART" id="SM00380">
    <property type="entry name" value="AP2"/>
    <property type="match status" value="1"/>
</dbReference>
<keyword evidence="5" id="KW-0539">Nucleus</keyword>
<evidence type="ECO:0000256" key="5">
    <source>
        <dbReference type="ARBA" id="ARBA00023242"/>
    </source>
</evidence>
<evidence type="ECO:0000313" key="8">
    <source>
        <dbReference type="EMBL" id="KAG6475759.1"/>
    </source>
</evidence>
<keyword evidence="9" id="KW-1185">Reference proteome</keyword>
<keyword evidence="4" id="KW-0804">Transcription</keyword>
<evidence type="ECO:0000256" key="6">
    <source>
        <dbReference type="SAM" id="MobiDB-lite"/>
    </source>
</evidence>
<dbReference type="Proteomes" id="UP000734854">
    <property type="component" value="Unassembled WGS sequence"/>
</dbReference>
<dbReference type="CDD" id="cd00018">
    <property type="entry name" value="AP2"/>
    <property type="match status" value="1"/>
</dbReference>
<evidence type="ECO:0000313" key="9">
    <source>
        <dbReference type="Proteomes" id="UP000734854"/>
    </source>
</evidence>
<dbReference type="FunFam" id="3.30.730.10:FF:000001">
    <property type="entry name" value="Ethylene-responsive transcription factor 2"/>
    <property type="match status" value="1"/>
</dbReference>